<evidence type="ECO:0000259" key="9">
    <source>
        <dbReference type="PROSITE" id="PS51755"/>
    </source>
</evidence>
<evidence type="ECO:0000313" key="11">
    <source>
        <dbReference type="Proteomes" id="UP000724672"/>
    </source>
</evidence>
<keyword evidence="11" id="KW-1185">Reference proteome</keyword>
<keyword evidence="5" id="KW-0804">Transcription</keyword>
<dbReference type="CDD" id="cd00383">
    <property type="entry name" value="trans_reg_C"/>
    <property type="match status" value="1"/>
</dbReference>
<feature type="DNA-binding region" description="OmpR/PhoB-type" evidence="7">
    <location>
        <begin position="126"/>
        <end position="222"/>
    </location>
</feature>
<dbReference type="CDD" id="cd17574">
    <property type="entry name" value="REC_OmpR"/>
    <property type="match status" value="1"/>
</dbReference>
<dbReference type="PROSITE" id="PS51755">
    <property type="entry name" value="OMPR_PHOB"/>
    <property type="match status" value="1"/>
</dbReference>
<dbReference type="GO" id="GO:0000976">
    <property type="term" value="F:transcription cis-regulatory region binding"/>
    <property type="evidence" value="ECO:0007669"/>
    <property type="project" value="TreeGrafter"/>
</dbReference>
<dbReference type="GO" id="GO:0032993">
    <property type="term" value="C:protein-DNA complex"/>
    <property type="evidence" value="ECO:0007669"/>
    <property type="project" value="TreeGrafter"/>
</dbReference>
<dbReference type="GO" id="GO:0006355">
    <property type="term" value="P:regulation of DNA-templated transcription"/>
    <property type="evidence" value="ECO:0007669"/>
    <property type="project" value="InterPro"/>
</dbReference>
<dbReference type="Pfam" id="PF00072">
    <property type="entry name" value="Response_reg"/>
    <property type="match status" value="1"/>
</dbReference>
<dbReference type="Proteomes" id="UP000724672">
    <property type="component" value="Unassembled WGS sequence"/>
</dbReference>
<comment type="caution">
    <text evidence="10">The sequence shown here is derived from an EMBL/GenBank/DDBJ whole genome shotgun (WGS) entry which is preliminary data.</text>
</comment>
<dbReference type="PANTHER" id="PTHR48111">
    <property type="entry name" value="REGULATOR OF RPOS"/>
    <property type="match status" value="1"/>
</dbReference>
<dbReference type="InterPro" id="IPR001867">
    <property type="entry name" value="OmpR/PhoB-type_DNA-bd"/>
</dbReference>
<dbReference type="GO" id="GO:0005829">
    <property type="term" value="C:cytosol"/>
    <property type="evidence" value="ECO:0007669"/>
    <property type="project" value="TreeGrafter"/>
</dbReference>
<keyword evidence="1 6" id="KW-0597">Phosphoprotein</keyword>
<proteinExistence type="predicted"/>
<dbReference type="InterPro" id="IPR001789">
    <property type="entry name" value="Sig_transdc_resp-reg_receiver"/>
</dbReference>
<dbReference type="PROSITE" id="PS50110">
    <property type="entry name" value="RESPONSE_REGULATORY"/>
    <property type="match status" value="1"/>
</dbReference>
<dbReference type="FunFam" id="1.10.10.10:FF:000018">
    <property type="entry name" value="DNA-binding response regulator ResD"/>
    <property type="match status" value="1"/>
</dbReference>
<feature type="modified residue" description="4-aspartylphosphate" evidence="6">
    <location>
        <position position="54"/>
    </location>
</feature>
<dbReference type="InterPro" id="IPR011006">
    <property type="entry name" value="CheY-like_superfamily"/>
</dbReference>
<organism evidence="10 11">
    <name type="scientific">Anaeromonas frigoriresistens</name>
    <dbReference type="NCBI Taxonomy" id="2683708"/>
    <lineage>
        <taxon>Bacteria</taxon>
        <taxon>Bacillati</taxon>
        <taxon>Bacillota</taxon>
        <taxon>Tissierellia</taxon>
        <taxon>Tissierellales</taxon>
        <taxon>Thermohalobacteraceae</taxon>
        <taxon>Anaeromonas</taxon>
    </lineage>
</organism>
<dbReference type="Gene3D" id="6.10.250.690">
    <property type="match status" value="1"/>
</dbReference>
<dbReference type="InterPro" id="IPR039420">
    <property type="entry name" value="WalR-like"/>
</dbReference>
<evidence type="ECO:0000256" key="3">
    <source>
        <dbReference type="ARBA" id="ARBA00023015"/>
    </source>
</evidence>
<evidence type="ECO:0000259" key="8">
    <source>
        <dbReference type="PROSITE" id="PS50110"/>
    </source>
</evidence>
<protein>
    <submittedName>
        <fullName evidence="10">Response regulator transcription factor</fullName>
    </submittedName>
</protein>
<dbReference type="RefSeq" id="WP_203365021.1">
    <property type="nucleotide sequence ID" value="NZ_WSFT01000012.1"/>
</dbReference>
<evidence type="ECO:0000256" key="5">
    <source>
        <dbReference type="ARBA" id="ARBA00023163"/>
    </source>
</evidence>
<dbReference type="SUPFAM" id="SSF52172">
    <property type="entry name" value="CheY-like"/>
    <property type="match status" value="1"/>
</dbReference>
<dbReference type="AlphaFoldDB" id="A0A942USF2"/>
<dbReference type="Gene3D" id="3.40.50.2300">
    <property type="match status" value="1"/>
</dbReference>
<evidence type="ECO:0000256" key="4">
    <source>
        <dbReference type="ARBA" id="ARBA00023125"/>
    </source>
</evidence>
<dbReference type="PANTHER" id="PTHR48111:SF73">
    <property type="entry name" value="ALKALINE PHOSPHATASE SYNTHESIS TRANSCRIPTIONAL REGULATORY PROTEIN PHOP"/>
    <property type="match status" value="1"/>
</dbReference>
<dbReference type="Pfam" id="PF00486">
    <property type="entry name" value="Trans_reg_C"/>
    <property type="match status" value="1"/>
</dbReference>
<evidence type="ECO:0000256" key="1">
    <source>
        <dbReference type="ARBA" id="ARBA00022553"/>
    </source>
</evidence>
<sequence length="222" mass="25857">MPIKILVAEDEMRIRKLIKDYLLNEGYEIIEAEDGKEALQKFYLNNEIDLLILDVMMPKMDGWGVCKEIREEYDTPIIFLTALGESHDEIQGLDLGADDYITKPFRYEVFIARVKAALRRANKINEGIYHIGNLEINTNSRKVKRDSEEVFLSPKEYELLIYLIENKNIALERDKILDAIWGYDFYGDPRTIDTHIKTLRSKLGEMGDNIKTVRGVGYRFEV</sequence>
<dbReference type="FunFam" id="3.40.50.2300:FF:000001">
    <property type="entry name" value="DNA-binding response regulator PhoB"/>
    <property type="match status" value="1"/>
</dbReference>
<evidence type="ECO:0000256" key="2">
    <source>
        <dbReference type="ARBA" id="ARBA00023012"/>
    </source>
</evidence>
<keyword evidence="3" id="KW-0805">Transcription regulation</keyword>
<evidence type="ECO:0000313" key="10">
    <source>
        <dbReference type="EMBL" id="MBS4537090.1"/>
    </source>
</evidence>
<keyword evidence="2" id="KW-0902">Two-component regulatory system</keyword>
<accession>A0A942USF2</accession>
<name>A0A942USF2_9FIRM</name>
<feature type="domain" description="Response regulatory" evidence="8">
    <location>
        <begin position="4"/>
        <end position="118"/>
    </location>
</feature>
<gene>
    <name evidence="10" type="ORF">GOQ27_01370</name>
</gene>
<evidence type="ECO:0000256" key="6">
    <source>
        <dbReference type="PROSITE-ProRule" id="PRU00169"/>
    </source>
</evidence>
<dbReference type="SMART" id="SM00448">
    <property type="entry name" value="REC"/>
    <property type="match status" value="1"/>
</dbReference>
<dbReference type="SMART" id="SM00862">
    <property type="entry name" value="Trans_reg_C"/>
    <property type="match status" value="1"/>
</dbReference>
<evidence type="ECO:0000256" key="7">
    <source>
        <dbReference type="PROSITE-ProRule" id="PRU01091"/>
    </source>
</evidence>
<reference evidence="10" key="1">
    <citation type="submission" date="2019-12" db="EMBL/GenBank/DDBJ databases">
        <title>Clostridiaceae gen. nov. sp. nov., isolated from sediment in Xinjiang, China.</title>
        <authorList>
            <person name="Zhang R."/>
        </authorList>
    </citation>
    <scope>NUCLEOTIDE SEQUENCE</scope>
    <source>
        <strain evidence="10">D2Q-11</strain>
    </source>
</reference>
<dbReference type="EMBL" id="WSFT01000012">
    <property type="protein sequence ID" value="MBS4537090.1"/>
    <property type="molecule type" value="Genomic_DNA"/>
</dbReference>
<feature type="domain" description="OmpR/PhoB-type" evidence="9">
    <location>
        <begin position="126"/>
        <end position="222"/>
    </location>
</feature>
<dbReference type="InterPro" id="IPR036388">
    <property type="entry name" value="WH-like_DNA-bd_sf"/>
</dbReference>
<keyword evidence="4 7" id="KW-0238">DNA-binding</keyword>
<dbReference type="Gene3D" id="1.10.10.10">
    <property type="entry name" value="Winged helix-like DNA-binding domain superfamily/Winged helix DNA-binding domain"/>
    <property type="match status" value="1"/>
</dbReference>
<dbReference type="GO" id="GO:0000156">
    <property type="term" value="F:phosphorelay response regulator activity"/>
    <property type="evidence" value="ECO:0007669"/>
    <property type="project" value="TreeGrafter"/>
</dbReference>